<protein>
    <submittedName>
        <fullName evidence="2">Putative PE family protein PE35</fullName>
    </submittedName>
</protein>
<dbReference type="Proteomes" id="UP000269998">
    <property type="component" value="Chromosome"/>
</dbReference>
<dbReference type="AlphaFoldDB" id="A0A3S4DWT0"/>
<dbReference type="KEGG" id="mbai:MB901379_04715"/>
<proteinExistence type="predicted"/>
<reference evidence="3" key="1">
    <citation type="submission" date="2018-02" db="EMBL/GenBank/DDBJ databases">
        <authorList>
            <person name="Seth-Smith MB H."/>
            <person name="Seth-Smith H."/>
        </authorList>
    </citation>
    <scope>NUCLEOTIDE SEQUENCE [LARGE SCALE GENOMIC DNA]</scope>
</reference>
<evidence type="ECO:0000259" key="1">
    <source>
        <dbReference type="Pfam" id="PF00934"/>
    </source>
</evidence>
<organism evidence="2 3">
    <name type="scientific">Mycobacterium basiliense</name>
    <dbReference type="NCBI Taxonomy" id="2094119"/>
    <lineage>
        <taxon>Bacteria</taxon>
        <taxon>Bacillati</taxon>
        <taxon>Actinomycetota</taxon>
        <taxon>Actinomycetes</taxon>
        <taxon>Mycobacteriales</taxon>
        <taxon>Mycobacteriaceae</taxon>
        <taxon>Mycobacterium</taxon>
    </lineage>
</organism>
<keyword evidence="3" id="KW-1185">Reference proteome</keyword>
<dbReference type="EMBL" id="LR130759">
    <property type="protein sequence ID" value="VDM91101.1"/>
    <property type="molecule type" value="Genomic_DNA"/>
</dbReference>
<accession>A0A3S4DWT0</accession>
<dbReference type="Pfam" id="PF00934">
    <property type="entry name" value="PE"/>
    <property type="match status" value="1"/>
</dbReference>
<name>A0A3S4DWT0_9MYCO</name>
<feature type="domain" description="PE" evidence="1">
    <location>
        <begin position="7"/>
        <end position="91"/>
    </location>
</feature>
<evidence type="ECO:0000313" key="3">
    <source>
        <dbReference type="Proteomes" id="UP000269998"/>
    </source>
</evidence>
<dbReference type="RefSeq" id="WP_158018678.1">
    <property type="nucleotide sequence ID" value="NZ_CBCSKE010000026.1"/>
</dbReference>
<dbReference type="InterPro" id="IPR000084">
    <property type="entry name" value="PE-PGRS_N"/>
</dbReference>
<evidence type="ECO:0000313" key="2">
    <source>
        <dbReference type="EMBL" id="VDM91101.1"/>
    </source>
</evidence>
<dbReference type="OrthoDB" id="4753420at2"/>
<sequence precursor="true">MQSLSVDPSVADIGSQVSGSALQGLRAGATASASLTSLTPAGADEVSAQAVTAFSTDAAELLALNQAAQEELRRAGEAFGVVARMYLDADLSAARSLTGDMR</sequence>
<dbReference type="Gene3D" id="1.10.287.850">
    <property type="entry name" value="HP0062-like domain"/>
    <property type="match status" value="1"/>
</dbReference>
<gene>
    <name evidence="2" type="ORF">MB901379_04715</name>
</gene>
<dbReference type="SUPFAM" id="SSF140459">
    <property type="entry name" value="PE/PPE dimer-like"/>
    <property type="match status" value="1"/>
</dbReference>
<dbReference type="InterPro" id="IPR038332">
    <property type="entry name" value="PPE_sf"/>
</dbReference>